<dbReference type="SMART" id="SM00504">
    <property type="entry name" value="Ubox"/>
    <property type="match status" value="1"/>
</dbReference>
<dbReference type="GO" id="GO:0006508">
    <property type="term" value="P:proteolysis"/>
    <property type="evidence" value="ECO:0007669"/>
    <property type="project" value="UniProtKB-KW"/>
</dbReference>
<feature type="region of interest" description="Disordered" evidence="23">
    <location>
        <begin position="948"/>
        <end position="996"/>
    </location>
</feature>
<protein>
    <recommendedName>
        <fullName evidence="7 22">Pre-mRNA-processing factor 19</fullName>
        <ecNumber evidence="6 22">2.3.2.27</ecNumber>
    </recommendedName>
</protein>
<dbReference type="PANTHER" id="PTHR43995:SF1">
    <property type="entry name" value="PRE-MRNA-PROCESSING FACTOR 19"/>
    <property type="match status" value="1"/>
</dbReference>
<dbReference type="FunFam" id="3.40.395.10:FF:000001">
    <property type="entry name" value="Sentrin-specific protease 1"/>
    <property type="match status" value="1"/>
</dbReference>
<dbReference type="SUPFAM" id="SSF57850">
    <property type="entry name" value="RING/U-box"/>
    <property type="match status" value="1"/>
</dbReference>
<keyword evidence="16" id="KW-0378">Hydrolase</keyword>
<keyword evidence="12 22" id="KW-0747">Spliceosome</keyword>
<dbReference type="PROSITE" id="PS50294">
    <property type="entry name" value="WD_REPEATS_REGION"/>
    <property type="match status" value="2"/>
</dbReference>
<keyword evidence="13" id="KW-0677">Repeat</keyword>
<evidence type="ECO:0000256" key="12">
    <source>
        <dbReference type="ARBA" id="ARBA00022728"/>
    </source>
</evidence>
<dbReference type="GO" id="GO:0061630">
    <property type="term" value="F:ubiquitin protein ligase activity"/>
    <property type="evidence" value="ECO:0007669"/>
    <property type="project" value="UniProtKB-UniRule"/>
</dbReference>
<evidence type="ECO:0000256" key="2">
    <source>
        <dbReference type="ARBA" id="ARBA00004642"/>
    </source>
</evidence>
<evidence type="ECO:0000256" key="9">
    <source>
        <dbReference type="ARBA" id="ARBA00022664"/>
    </source>
</evidence>
<dbReference type="CDD" id="cd16656">
    <property type="entry name" value="RING-Ubox_PRP19"/>
    <property type="match status" value="1"/>
</dbReference>
<evidence type="ECO:0000256" key="18">
    <source>
        <dbReference type="ARBA" id="ARBA00023187"/>
    </source>
</evidence>
<dbReference type="STRING" id="53326.A0A016SKX1"/>
<feature type="compositionally biased region" description="Polar residues" evidence="23">
    <location>
        <begin position="637"/>
        <end position="646"/>
    </location>
</feature>
<dbReference type="CDD" id="cd00200">
    <property type="entry name" value="WD40"/>
    <property type="match status" value="1"/>
</dbReference>
<keyword evidence="11 22" id="KW-0808">Transferase</keyword>
<dbReference type="Gene3D" id="2.130.10.10">
    <property type="entry name" value="YVTN repeat-like/Quinoprotein amine dehydrogenase"/>
    <property type="match status" value="1"/>
</dbReference>
<accession>A0A016SKX1</accession>
<evidence type="ECO:0000256" key="15">
    <source>
        <dbReference type="ARBA" id="ARBA00022786"/>
    </source>
</evidence>
<dbReference type="InterPro" id="IPR003653">
    <property type="entry name" value="Peptidase_C48_C"/>
</dbReference>
<feature type="repeat" description="WD" evidence="21">
    <location>
        <begin position="400"/>
        <end position="441"/>
    </location>
</feature>
<evidence type="ECO:0000256" key="6">
    <source>
        <dbReference type="ARBA" id="ARBA00012483"/>
    </source>
</evidence>
<evidence type="ECO:0000256" key="11">
    <source>
        <dbReference type="ARBA" id="ARBA00022679"/>
    </source>
</evidence>
<keyword evidence="20 22" id="KW-0539">Nucleus</keyword>
<comment type="similarity">
    <text evidence="4">Belongs to the peptidase C48 family.</text>
</comment>
<evidence type="ECO:0000256" key="3">
    <source>
        <dbReference type="ARBA" id="ARBA00004906"/>
    </source>
</evidence>
<evidence type="ECO:0000313" key="26">
    <source>
        <dbReference type="EMBL" id="EYB91285.1"/>
    </source>
</evidence>
<feature type="compositionally biased region" description="Basic and acidic residues" evidence="23">
    <location>
        <begin position="948"/>
        <end position="969"/>
    </location>
</feature>
<keyword evidence="15 22" id="KW-0833">Ubl conjugation pathway</keyword>
<dbReference type="GO" id="GO:0005737">
    <property type="term" value="C:cytoplasm"/>
    <property type="evidence" value="ECO:0007669"/>
    <property type="project" value="TreeGrafter"/>
</dbReference>
<dbReference type="GO" id="GO:0000974">
    <property type="term" value="C:Prp19 complex"/>
    <property type="evidence" value="ECO:0007669"/>
    <property type="project" value="UniProtKB-UniRule"/>
</dbReference>
<organism evidence="26 27">
    <name type="scientific">Ancylostoma ceylanicum</name>
    <dbReference type="NCBI Taxonomy" id="53326"/>
    <lineage>
        <taxon>Eukaryota</taxon>
        <taxon>Metazoa</taxon>
        <taxon>Ecdysozoa</taxon>
        <taxon>Nematoda</taxon>
        <taxon>Chromadorea</taxon>
        <taxon>Rhabditida</taxon>
        <taxon>Rhabditina</taxon>
        <taxon>Rhabditomorpha</taxon>
        <taxon>Strongyloidea</taxon>
        <taxon>Ancylostomatidae</taxon>
        <taxon>Ancylostomatinae</taxon>
        <taxon>Ancylostoma</taxon>
    </lineage>
</organism>
<comment type="subcellular location">
    <subcellularLocation>
        <location evidence="2">Nucleus</location>
        <location evidence="2">Nucleoplasm</location>
    </subcellularLocation>
</comment>
<dbReference type="SUPFAM" id="SSF50978">
    <property type="entry name" value="WD40 repeat-like"/>
    <property type="match status" value="1"/>
</dbReference>
<evidence type="ECO:0000256" key="20">
    <source>
        <dbReference type="ARBA" id="ARBA00023242"/>
    </source>
</evidence>
<evidence type="ECO:0000256" key="8">
    <source>
        <dbReference type="ARBA" id="ARBA00022574"/>
    </source>
</evidence>
<dbReference type="InterPro" id="IPR038959">
    <property type="entry name" value="Prp19"/>
</dbReference>
<dbReference type="OrthoDB" id="687049at2759"/>
<comment type="similarity">
    <text evidence="5 22">Belongs to the WD repeat PRP19 family.</text>
</comment>
<evidence type="ECO:0000256" key="10">
    <source>
        <dbReference type="ARBA" id="ARBA00022670"/>
    </source>
</evidence>
<dbReference type="InterPro" id="IPR015943">
    <property type="entry name" value="WD40/YVTN_repeat-like_dom_sf"/>
</dbReference>
<evidence type="ECO:0000256" key="5">
    <source>
        <dbReference type="ARBA" id="ARBA00006388"/>
    </source>
</evidence>
<comment type="function">
    <text evidence="22">Ubiquitin-protein ligase which is mainly involved pre-mRNA splicing and DNA repair. Required for pre-mRNA splicing as component of the spliceosome.</text>
</comment>
<evidence type="ECO:0000256" key="19">
    <source>
        <dbReference type="ARBA" id="ARBA00023204"/>
    </source>
</evidence>
<dbReference type="GO" id="GO:0006281">
    <property type="term" value="P:DNA repair"/>
    <property type="evidence" value="ECO:0007669"/>
    <property type="project" value="UniProtKB-KW"/>
</dbReference>
<evidence type="ECO:0000256" key="23">
    <source>
        <dbReference type="SAM" id="MobiDB-lite"/>
    </source>
</evidence>
<feature type="region of interest" description="Disordered" evidence="23">
    <location>
        <begin position="624"/>
        <end position="649"/>
    </location>
</feature>
<dbReference type="GO" id="GO:0071006">
    <property type="term" value="C:U2-type catalytic step 1 spliceosome"/>
    <property type="evidence" value="ECO:0007669"/>
    <property type="project" value="TreeGrafter"/>
</dbReference>
<dbReference type="Pfam" id="PF02902">
    <property type="entry name" value="Peptidase_C48"/>
    <property type="match status" value="1"/>
</dbReference>
<dbReference type="PROSITE" id="PS00678">
    <property type="entry name" value="WD_REPEATS_1"/>
    <property type="match status" value="1"/>
</dbReference>
<keyword evidence="27" id="KW-1185">Reference proteome</keyword>
<keyword evidence="14 22" id="KW-0227">DNA damage</keyword>
<dbReference type="SMART" id="SM00320">
    <property type="entry name" value="WD40"/>
    <property type="match status" value="6"/>
</dbReference>
<comment type="caution">
    <text evidence="26">The sequence shown here is derived from an EMBL/GenBank/DDBJ whole genome shotgun (WGS) entry which is preliminary data.</text>
</comment>
<evidence type="ECO:0000313" key="27">
    <source>
        <dbReference type="Proteomes" id="UP000024635"/>
    </source>
</evidence>
<dbReference type="PANTHER" id="PTHR43995">
    <property type="entry name" value="PRE-MRNA-PROCESSING FACTOR 19"/>
    <property type="match status" value="1"/>
</dbReference>
<dbReference type="InterPro" id="IPR013083">
    <property type="entry name" value="Znf_RING/FYVE/PHD"/>
</dbReference>
<comment type="pathway">
    <text evidence="3 22">Protein modification; protein ubiquitination.</text>
</comment>
<dbReference type="InterPro" id="IPR036322">
    <property type="entry name" value="WD40_repeat_dom_sf"/>
</dbReference>
<dbReference type="InterPro" id="IPR020472">
    <property type="entry name" value="WD40_PAC1"/>
</dbReference>
<feature type="repeat" description="WD" evidence="21">
    <location>
        <begin position="370"/>
        <end position="399"/>
    </location>
</feature>
<evidence type="ECO:0000256" key="22">
    <source>
        <dbReference type="RuleBase" id="RU367101"/>
    </source>
</evidence>
<dbReference type="Gene3D" id="3.40.395.10">
    <property type="entry name" value="Adenoviral Proteinase, Chain A"/>
    <property type="match status" value="1"/>
</dbReference>
<feature type="compositionally biased region" description="Polar residues" evidence="23">
    <location>
        <begin position="781"/>
        <end position="797"/>
    </location>
</feature>
<dbReference type="UniPathway" id="UPA00143"/>
<evidence type="ECO:0000259" key="24">
    <source>
        <dbReference type="PROSITE" id="PS50600"/>
    </source>
</evidence>
<feature type="domain" description="Ubiquitin-like protease family profile" evidence="24">
    <location>
        <begin position="1135"/>
        <end position="1298"/>
    </location>
</feature>
<dbReference type="PRINTS" id="PR00320">
    <property type="entry name" value="GPROTEINBRPT"/>
</dbReference>
<dbReference type="SUPFAM" id="SSF54001">
    <property type="entry name" value="Cysteine proteinases"/>
    <property type="match status" value="1"/>
</dbReference>
<feature type="region of interest" description="Disordered" evidence="23">
    <location>
        <begin position="534"/>
        <end position="558"/>
    </location>
</feature>
<dbReference type="GO" id="GO:0008234">
    <property type="term" value="F:cysteine-type peptidase activity"/>
    <property type="evidence" value="ECO:0007669"/>
    <property type="project" value="UniProtKB-KW"/>
</dbReference>
<keyword evidence="10" id="KW-0645">Protease</keyword>
<dbReference type="InterPro" id="IPR038765">
    <property type="entry name" value="Papain-like_cys_pep_sf"/>
</dbReference>
<dbReference type="InterPro" id="IPR003613">
    <property type="entry name" value="Ubox_domain"/>
</dbReference>
<dbReference type="GO" id="GO:0000398">
    <property type="term" value="P:mRNA splicing, via spliceosome"/>
    <property type="evidence" value="ECO:0007669"/>
    <property type="project" value="InterPro"/>
</dbReference>
<dbReference type="GO" id="GO:0080090">
    <property type="term" value="P:regulation of primary metabolic process"/>
    <property type="evidence" value="ECO:0007669"/>
    <property type="project" value="UniProtKB-ARBA"/>
</dbReference>
<evidence type="ECO:0000259" key="25">
    <source>
        <dbReference type="PROSITE" id="PS51698"/>
    </source>
</evidence>
<feature type="repeat" description="WD" evidence="21">
    <location>
        <begin position="271"/>
        <end position="302"/>
    </location>
</feature>
<comment type="catalytic activity">
    <reaction evidence="1 22">
        <text>S-ubiquitinyl-[E2 ubiquitin-conjugating enzyme]-L-cysteine + [acceptor protein]-L-lysine = [E2 ubiquitin-conjugating enzyme]-L-cysteine + N(6)-ubiquitinyl-[acceptor protein]-L-lysine.</text>
        <dbReference type="EC" id="2.3.2.27"/>
    </reaction>
</comment>
<dbReference type="GO" id="GO:0060255">
    <property type="term" value="P:regulation of macromolecule metabolic process"/>
    <property type="evidence" value="ECO:0007669"/>
    <property type="project" value="UniProtKB-ARBA"/>
</dbReference>
<evidence type="ECO:0000256" key="16">
    <source>
        <dbReference type="ARBA" id="ARBA00022801"/>
    </source>
</evidence>
<feature type="region of interest" description="Disordered" evidence="23">
    <location>
        <begin position="781"/>
        <end position="858"/>
    </location>
</feature>
<dbReference type="GO" id="GO:0070534">
    <property type="term" value="P:protein K63-linked ubiquitination"/>
    <property type="evidence" value="ECO:0007669"/>
    <property type="project" value="UniProtKB-UniRule"/>
</dbReference>
<evidence type="ECO:0000256" key="21">
    <source>
        <dbReference type="PROSITE-ProRule" id="PRU00221"/>
    </source>
</evidence>
<dbReference type="PROSITE" id="PS50082">
    <property type="entry name" value="WD_REPEATS_2"/>
    <property type="match status" value="3"/>
</dbReference>
<dbReference type="GO" id="GO:0005654">
    <property type="term" value="C:nucleoplasm"/>
    <property type="evidence" value="ECO:0007669"/>
    <property type="project" value="UniProtKB-SubCell"/>
</dbReference>
<feature type="domain" description="U-box" evidence="25">
    <location>
        <begin position="1"/>
        <end position="76"/>
    </location>
</feature>
<evidence type="ECO:0000256" key="17">
    <source>
        <dbReference type="ARBA" id="ARBA00022807"/>
    </source>
</evidence>
<gene>
    <name evidence="26" type="primary">Acey_s0207.g2007</name>
    <name evidence="26" type="synonym">Acey-T10F2.4</name>
    <name evidence="26" type="ORF">Y032_0207g2007</name>
</gene>
<keyword evidence="18 22" id="KW-0508">mRNA splicing</keyword>
<keyword evidence="8 21" id="KW-0853">WD repeat</keyword>
<keyword evidence="19 22" id="KW-0234">DNA repair</keyword>
<evidence type="ECO:0000256" key="14">
    <source>
        <dbReference type="ARBA" id="ARBA00022763"/>
    </source>
</evidence>
<dbReference type="EC" id="2.3.2.27" evidence="6 22"/>
<evidence type="ECO:0000256" key="7">
    <source>
        <dbReference type="ARBA" id="ARBA00015618"/>
    </source>
</evidence>
<dbReference type="FunFam" id="3.30.40.10:FF:000027">
    <property type="entry name" value="Pre-mRNA-processing factor 19, putative"/>
    <property type="match status" value="1"/>
</dbReference>
<evidence type="ECO:0000256" key="4">
    <source>
        <dbReference type="ARBA" id="ARBA00005234"/>
    </source>
</evidence>
<dbReference type="InterPro" id="IPR055340">
    <property type="entry name" value="RING-Ubox_PRP19"/>
</dbReference>
<name>A0A016SKX1_9BILA</name>
<dbReference type="EMBL" id="JARK01001543">
    <property type="protein sequence ID" value="EYB91285.1"/>
    <property type="molecule type" value="Genomic_DNA"/>
</dbReference>
<proteinExistence type="inferred from homology"/>
<sequence length="1328" mass="148885">MVFTCALSGEPAEEPVVSPSGHIYEKRLILKYIAENGVDPVSNESLEENQLIALQTTAVDTIPRNVAGTSIPSLLKMLQDEWDSVMLNSFSLRQQLQTARQELSHSLYQHDAACRVIARLTKELTAAREALSTLKPHAANVAHAGAGDIDMEQSVDEAQGISEAVLARLDEKAKTLTAARKQRGKNLPEELTKQDEFASFRESACHTGIHSTGTPGITALDVQHMIRKFVLSKATGVHLSCIFKGKMVLTGGADKTVVLFNSEKEQVQDVFKGHQKKINAVILHPNSKNAISASSDAQVRVWTTGEETCKALIDIHQAPVTDISLHATGDYVLSVSDDSHWALSDVNSGKTLCKVRADENSSVAVCCGQFHPDGLIFGTGTADAVVKIWDLKEQTNVANFPGHQGAVRAIAFSENGYYLATGAEDGELKLWDLRKLKNLKTLSLHDGKHSINNICFDHSGTYLAVGSGDVEVLHVKSWQVVATFENHTAAVTAVRFGDHARSVCEIYSKQYIEDWNVLFVNRMSFMRRWTLGEEKPSSSHHHSPAVGSSVRPQLDIVSEGDDRRVRKREFYGSASGSNSVSAHSPKRRKISATFSLSDFFFKPMRTMYKLIGVEDDDDVEEAVTESTSQTNGGGLVRSSSTPSRNRFTFPATPTVIDLTEESPDNDSEVEIVAEVQNVAPAFTMEQPAEVPIRRETIELSDSSTTDKNDDVVYVETRPSTSAIEQQDEDNEEDVEFIKEVERQDETDDVEIVAEICNSPRDALVAKRKSIESARDQVTSLSVSLATSPARSNSSVSIVTEGRSHRDQVSPSSPAPEDSVSRQGTPRGHRFDTPSSRSDPWRRRRPGISKAKSTDASLHSASIERTFARLRSESCNGLPAGSNVNLAARDYLVDMLGKMGNIVEYPSGNGSLLNETMDKRKPFRKSRRVEDSLDARIRIRRVLDKIEKKKHERRKEQEKDETADSTKSFERQSSSEQQSENDDNEQSLASYSGTDDAQIVTESEYQSSRSETPMSSRSGGIEKLTELLSRMNTITQRPTPHTIYERFKDELREKTEREIALKEEIRIRNLAGLYRREAAEEDIRKNLEIIGIRVPPRKPKVKDEFPPLPDEALDLCQRVWNRRLPQSEEFSEAFGIKLTRKDLSTLSGLDWLNDEVINFYLQLVCQRSTEAKDLPKAYAFNTFFYANISTKGYASVKRWTRKVDIFAHDVLLVPVHLSVHWCMAVIDLGKKRIDYYDSLLGRNQRCLEDLKNYLMDESKDKRKQPFSFDGWEFNLRTDIPRQLNGSDCGVFACKFAEFASRRAEIVFTQEHMPYYRQRMLYELVTKKLL</sequence>
<evidence type="ECO:0000256" key="1">
    <source>
        <dbReference type="ARBA" id="ARBA00000900"/>
    </source>
</evidence>
<keyword evidence="17" id="KW-0788">Thiol protease</keyword>
<dbReference type="PROSITE" id="PS50600">
    <property type="entry name" value="ULP_PROTEASE"/>
    <property type="match status" value="1"/>
</dbReference>
<dbReference type="Gene3D" id="3.30.40.10">
    <property type="entry name" value="Zinc/RING finger domain, C3HC4 (zinc finger)"/>
    <property type="match status" value="1"/>
</dbReference>
<reference evidence="27" key="1">
    <citation type="journal article" date="2015" name="Nat. Genet.">
        <title>The genome and transcriptome of the zoonotic hookworm Ancylostoma ceylanicum identify infection-specific gene families.</title>
        <authorList>
            <person name="Schwarz E.M."/>
            <person name="Hu Y."/>
            <person name="Antoshechkin I."/>
            <person name="Miller M.M."/>
            <person name="Sternberg P.W."/>
            <person name="Aroian R.V."/>
        </authorList>
    </citation>
    <scope>NUCLEOTIDE SEQUENCE</scope>
    <source>
        <strain evidence="27">HY135</strain>
    </source>
</reference>
<dbReference type="InterPro" id="IPR001680">
    <property type="entry name" value="WD40_rpt"/>
</dbReference>
<dbReference type="InterPro" id="IPR019775">
    <property type="entry name" value="WD40_repeat_CS"/>
</dbReference>
<dbReference type="Proteomes" id="UP000024635">
    <property type="component" value="Unassembled WGS sequence"/>
</dbReference>
<dbReference type="Pfam" id="PF08606">
    <property type="entry name" value="Prp19"/>
    <property type="match status" value="1"/>
</dbReference>
<evidence type="ECO:0000256" key="13">
    <source>
        <dbReference type="ARBA" id="ARBA00022737"/>
    </source>
</evidence>
<dbReference type="Pfam" id="PF04564">
    <property type="entry name" value="U-box"/>
    <property type="match status" value="1"/>
</dbReference>
<dbReference type="InterPro" id="IPR013915">
    <property type="entry name" value="Prp19_cc"/>
</dbReference>
<dbReference type="PROSITE" id="PS51698">
    <property type="entry name" value="U_BOX"/>
    <property type="match status" value="1"/>
</dbReference>
<keyword evidence="9 22" id="KW-0507">mRNA processing</keyword>
<dbReference type="Pfam" id="PF24814">
    <property type="entry name" value="WD40_Prp19"/>
    <property type="match status" value="1"/>
</dbReference>
<feature type="compositionally biased region" description="Polar residues" evidence="23">
    <location>
        <begin position="987"/>
        <end position="996"/>
    </location>
</feature>
<comment type="subunit">
    <text evidence="22">Homotetramer.</text>
</comment>